<proteinExistence type="predicted"/>
<dbReference type="Proteomes" id="UP001152622">
    <property type="component" value="Chromosome 1"/>
</dbReference>
<name>A0A9Q1GCY0_SYNKA</name>
<keyword evidence="3" id="KW-1185">Reference proteome</keyword>
<comment type="caution">
    <text evidence="2">The sequence shown here is derived from an EMBL/GenBank/DDBJ whole genome shotgun (WGS) entry which is preliminary data.</text>
</comment>
<protein>
    <submittedName>
        <fullName evidence="2">Uncharacterized protein</fullName>
    </submittedName>
</protein>
<evidence type="ECO:0000313" key="3">
    <source>
        <dbReference type="Proteomes" id="UP001152622"/>
    </source>
</evidence>
<reference evidence="2" key="1">
    <citation type="journal article" date="2023" name="Science">
        <title>Genome structures resolve the early diversification of teleost fishes.</title>
        <authorList>
            <person name="Parey E."/>
            <person name="Louis A."/>
            <person name="Montfort J."/>
            <person name="Bouchez O."/>
            <person name="Roques C."/>
            <person name="Iampietro C."/>
            <person name="Lluch J."/>
            <person name="Castinel A."/>
            <person name="Donnadieu C."/>
            <person name="Desvignes T."/>
            <person name="Floi Bucao C."/>
            <person name="Jouanno E."/>
            <person name="Wen M."/>
            <person name="Mejri S."/>
            <person name="Dirks R."/>
            <person name="Jansen H."/>
            <person name="Henkel C."/>
            <person name="Chen W.J."/>
            <person name="Zahm M."/>
            <person name="Cabau C."/>
            <person name="Klopp C."/>
            <person name="Thompson A.W."/>
            <person name="Robinson-Rechavi M."/>
            <person name="Braasch I."/>
            <person name="Lecointre G."/>
            <person name="Bobe J."/>
            <person name="Postlethwait J.H."/>
            <person name="Berthelot C."/>
            <person name="Roest Crollius H."/>
            <person name="Guiguen Y."/>
        </authorList>
    </citation>
    <scope>NUCLEOTIDE SEQUENCE</scope>
    <source>
        <tissue evidence="2">Blood</tissue>
    </source>
</reference>
<accession>A0A9Q1GCY0</accession>
<organism evidence="2 3">
    <name type="scientific">Synaphobranchus kaupii</name>
    <name type="common">Kaup's arrowtooth eel</name>
    <dbReference type="NCBI Taxonomy" id="118154"/>
    <lineage>
        <taxon>Eukaryota</taxon>
        <taxon>Metazoa</taxon>
        <taxon>Chordata</taxon>
        <taxon>Craniata</taxon>
        <taxon>Vertebrata</taxon>
        <taxon>Euteleostomi</taxon>
        <taxon>Actinopterygii</taxon>
        <taxon>Neopterygii</taxon>
        <taxon>Teleostei</taxon>
        <taxon>Anguilliformes</taxon>
        <taxon>Synaphobranchidae</taxon>
        <taxon>Synaphobranchus</taxon>
    </lineage>
</organism>
<feature type="compositionally biased region" description="Basic and acidic residues" evidence="1">
    <location>
        <begin position="108"/>
        <end position="119"/>
    </location>
</feature>
<evidence type="ECO:0000313" key="2">
    <source>
        <dbReference type="EMBL" id="KAJ8381231.1"/>
    </source>
</evidence>
<evidence type="ECO:0000256" key="1">
    <source>
        <dbReference type="SAM" id="MobiDB-lite"/>
    </source>
</evidence>
<feature type="region of interest" description="Disordered" evidence="1">
    <location>
        <begin position="63"/>
        <end position="178"/>
    </location>
</feature>
<feature type="compositionally biased region" description="Polar residues" evidence="1">
    <location>
        <begin position="166"/>
        <end position="178"/>
    </location>
</feature>
<sequence length="178" mass="20437">MDWTSTSFTPWPPEGSWSIIHLRSIDTLLGGRDRQIFKTKQALHRQCLMQLLVQSGIQRAAQAKAKEQPMLPDSPPQYQDVNLLPSNPSAPPSEPPPQIDPKQKKTKHFDQDKAAPVECRKRKRNSSPYRKKEPLTRGKHLGSPFHAHECERADQTREQKERKVQKISTMTEPWEGNT</sequence>
<dbReference type="AlphaFoldDB" id="A0A9Q1GCY0"/>
<dbReference type="EMBL" id="JAINUF010000001">
    <property type="protein sequence ID" value="KAJ8381231.1"/>
    <property type="molecule type" value="Genomic_DNA"/>
</dbReference>
<feature type="compositionally biased region" description="Pro residues" evidence="1">
    <location>
        <begin position="88"/>
        <end position="99"/>
    </location>
</feature>
<feature type="compositionally biased region" description="Basic and acidic residues" evidence="1">
    <location>
        <begin position="146"/>
        <end position="164"/>
    </location>
</feature>
<gene>
    <name evidence="2" type="ORF">SKAU_G00020090</name>
</gene>